<evidence type="ECO:0000313" key="12">
    <source>
        <dbReference type="EMBL" id="ODV94918.1"/>
    </source>
</evidence>
<dbReference type="InterPro" id="IPR056173">
    <property type="entry name" value="Sec20_C"/>
</dbReference>
<dbReference type="Proteomes" id="UP000094236">
    <property type="component" value="Unassembled WGS sequence"/>
</dbReference>
<keyword evidence="4" id="KW-0256">Endoplasmic reticulum</keyword>
<name>A0A1E4TTB2_PACTA</name>
<evidence type="ECO:0000256" key="6">
    <source>
        <dbReference type="ARBA" id="ARBA00022989"/>
    </source>
</evidence>
<dbReference type="AlphaFoldDB" id="A0A1E4TTB2"/>
<dbReference type="GO" id="GO:0006890">
    <property type="term" value="P:retrograde vesicle-mediated transport, Golgi to endoplasmic reticulum"/>
    <property type="evidence" value="ECO:0007669"/>
    <property type="project" value="InterPro"/>
</dbReference>
<dbReference type="GO" id="GO:0031201">
    <property type="term" value="C:SNARE complex"/>
    <property type="evidence" value="ECO:0007669"/>
    <property type="project" value="TreeGrafter"/>
</dbReference>
<evidence type="ECO:0000256" key="5">
    <source>
        <dbReference type="ARBA" id="ARBA00022892"/>
    </source>
</evidence>
<keyword evidence="5" id="KW-0931">ER-Golgi transport</keyword>
<keyword evidence="6 10" id="KW-1133">Transmembrane helix</keyword>
<dbReference type="OrthoDB" id="46868at2759"/>
<comment type="similarity">
    <text evidence="9">Belongs to the SEC20 family.</text>
</comment>
<gene>
    <name evidence="12" type="ORF">PACTADRAFT_34668</name>
</gene>
<evidence type="ECO:0000259" key="11">
    <source>
        <dbReference type="Pfam" id="PF03908"/>
    </source>
</evidence>
<evidence type="ECO:0000256" key="4">
    <source>
        <dbReference type="ARBA" id="ARBA00022824"/>
    </source>
</evidence>
<keyword evidence="2" id="KW-0813">Transport</keyword>
<dbReference type="STRING" id="669874.A0A1E4TTB2"/>
<evidence type="ECO:0000256" key="10">
    <source>
        <dbReference type="SAM" id="Phobius"/>
    </source>
</evidence>
<keyword evidence="13" id="KW-1185">Reference proteome</keyword>
<keyword evidence="7" id="KW-0175">Coiled coil</keyword>
<evidence type="ECO:0000256" key="7">
    <source>
        <dbReference type="ARBA" id="ARBA00023054"/>
    </source>
</evidence>
<dbReference type="Pfam" id="PF03908">
    <property type="entry name" value="Sec20"/>
    <property type="match status" value="1"/>
</dbReference>
<sequence length="377" mass="43677">MDLSIAENFNQIKSLNEQILYAIFKLKNNNVDEENRLKLVNKSLSLVKSFKDLLFLNEFKINQLPHHDINYLTQLSKYKEAFDDLKIELRIAQLQSYENEKLHLNKQRNMFLQNAFTTGNVEESSLTEEEARNKLFHYNPDSFAEKRTQDELLLDKNKEVTSQLFRTRQLMEASLLQSDLNLEGFKESTRSLQNLNMKFESFNDFISTTKKLIITLNKLSSKEKMQIKYSLWFFISCCSYVLIKRLFGFTSKIYWLISLPFRIIFFPLRFLLWILRFFISTRSSLNEPLTEAIDNFDNFLELTNDVIMQATNTVTNVLTDATMTVSDVVIETLSSASSTGSEFDGLNESLSSILYGDATGTTSKIISKATGRIVDEL</sequence>
<keyword evidence="8 10" id="KW-0472">Membrane</keyword>
<accession>A0A1E4TTB2</accession>
<dbReference type="GO" id="GO:0005484">
    <property type="term" value="F:SNAP receptor activity"/>
    <property type="evidence" value="ECO:0007669"/>
    <property type="project" value="InterPro"/>
</dbReference>
<evidence type="ECO:0000256" key="1">
    <source>
        <dbReference type="ARBA" id="ARBA00004163"/>
    </source>
</evidence>
<feature type="transmembrane region" description="Helical" evidence="10">
    <location>
        <begin position="253"/>
        <end position="275"/>
    </location>
</feature>
<evidence type="ECO:0000256" key="3">
    <source>
        <dbReference type="ARBA" id="ARBA00022692"/>
    </source>
</evidence>
<evidence type="ECO:0000256" key="8">
    <source>
        <dbReference type="ARBA" id="ARBA00023136"/>
    </source>
</evidence>
<protein>
    <recommendedName>
        <fullName evidence="11">Sec20 C-terminal domain-containing protein</fullName>
    </recommendedName>
</protein>
<comment type="subcellular location">
    <subcellularLocation>
        <location evidence="1">Endoplasmic reticulum membrane</location>
        <topology evidence="1">Single-pass type IV membrane protein</topology>
    </subcellularLocation>
</comment>
<evidence type="ECO:0000256" key="9">
    <source>
        <dbReference type="ARBA" id="ARBA00037934"/>
    </source>
</evidence>
<dbReference type="GO" id="GO:0005789">
    <property type="term" value="C:endoplasmic reticulum membrane"/>
    <property type="evidence" value="ECO:0007669"/>
    <property type="project" value="UniProtKB-SubCell"/>
</dbReference>
<dbReference type="PANTHER" id="PTHR12825:SF0">
    <property type="entry name" value="VESICLE TRANSPORT PROTEIN SEC20"/>
    <property type="match status" value="1"/>
</dbReference>
<dbReference type="InterPro" id="IPR005606">
    <property type="entry name" value="Sec20"/>
</dbReference>
<evidence type="ECO:0000256" key="2">
    <source>
        <dbReference type="ARBA" id="ARBA00022448"/>
    </source>
</evidence>
<organism evidence="12 13">
    <name type="scientific">Pachysolen tannophilus NRRL Y-2460</name>
    <dbReference type="NCBI Taxonomy" id="669874"/>
    <lineage>
        <taxon>Eukaryota</taxon>
        <taxon>Fungi</taxon>
        <taxon>Dikarya</taxon>
        <taxon>Ascomycota</taxon>
        <taxon>Saccharomycotina</taxon>
        <taxon>Pichiomycetes</taxon>
        <taxon>Pachysolenaceae</taxon>
        <taxon>Pachysolen</taxon>
    </lineage>
</organism>
<dbReference type="EMBL" id="KV454015">
    <property type="protein sequence ID" value="ODV94918.1"/>
    <property type="molecule type" value="Genomic_DNA"/>
</dbReference>
<keyword evidence="3 10" id="KW-0812">Transmembrane</keyword>
<evidence type="ECO:0000313" key="13">
    <source>
        <dbReference type="Proteomes" id="UP000094236"/>
    </source>
</evidence>
<feature type="domain" description="Sec20 C-terminal" evidence="11">
    <location>
        <begin position="156"/>
        <end position="246"/>
    </location>
</feature>
<proteinExistence type="inferred from homology"/>
<dbReference type="PANTHER" id="PTHR12825">
    <property type="entry name" value="BNIP1-RELATED"/>
    <property type="match status" value="1"/>
</dbReference>
<reference evidence="13" key="1">
    <citation type="submission" date="2016-05" db="EMBL/GenBank/DDBJ databases">
        <title>Comparative genomics of biotechnologically important yeasts.</title>
        <authorList>
            <consortium name="DOE Joint Genome Institute"/>
            <person name="Riley R."/>
            <person name="Haridas S."/>
            <person name="Wolfe K.H."/>
            <person name="Lopes M.R."/>
            <person name="Hittinger C.T."/>
            <person name="Goker M."/>
            <person name="Salamov A."/>
            <person name="Wisecaver J."/>
            <person name="Long T.M."/>
            <person name="Aerts A.L."/>
            <person name="Barry K."/>
            <person name="Choi C."/>
            <person name="Clum A."/>
            <person name="Coughlan A.Y."/>
            <person name="Deshpande S."/>
            <person name="Douglass A.P."/>
            <person name="Hanson S.J."/>
            <person name="Klenk H.-P."/>
            <person name="Labutti K."/>
            <person name="Lapidus A."/>
            <person name="Lindquist E."/>
            <person name="Lipzen A."/>
            <person name="Meier-Kolthoff J.P."/>
            <person name="Ohm R.A."/>
            <person name="Otillar R.P."/>
            <person name="Pangilinan J."/>
            <person name="Peng Y."/>
            <person name="Rokas A."/>
            <person name="Rosa C.A."/>
            <person name="Scheuner C."/>
            <person name="Sibirny A.A."/>
            <person name="Slot J.C."/>
            <person name="Stielow J.B."/>
            <person name="Sun H."/>
            <person name="Kurtzman C.P."/>
            <person name="Blackwell M."/>
            <person name="Grigoriev I.V."/>
            <person name="Jeffries T.W."/>
        </authorList>
    </citation>
    <scope>NUCLEOTIDE SEQUENCE [LARGE SCALE GENOMIC DNA]</scope>
    <source>
        <strain evidence="13">NRRL Y-2460</strain>
    </source>
</reference>